<proteinExistence type="predicted"/>
<accession>A0AC60PZ00</accession>
<dbReference type="Proteomes" id="UP000805193">
    <property type="component" value="Unassembled WGS sequence"/>
</dbReference>
<gene>
    <name evidence="1" type="ORF">HPB47_026336</name>
</gene>
<sequence>MIVRPRAPKKLTEDGKAVLEGEDIVPGPSVKTLGLTVQLDNKATTSLRKLKHTSVQILDMLQRVATRQSEMTETDTLKLVQPFIIWRVTCAIPYLLLSKGNMKQVANIIPKAVKQAIGVPEKIKTKPIPKNMNPACHGGRRKTRARALTRELGNGEDGTNRAVAVVTTKKKLLMSVSMEIKDVEDAEKVVIALALTLPGCTRVVTDSQQAYRSVQSGWVSRKVQRGLKNKRPPKEPIKFVWVPAHSAVEGNELAHQQARALTYRATAVEEVQDQPMMTYRGNSHNLPQGKAKTAGPASYVNEGGTRSVSANSVGVLPHLLLLSGMFSTQHCKNCPIGQEMETLRNMVGDCTFNQEHPPPLSPTTSTLPPLKRWKTCCPATP</sequence>
<evidence type="ECO:0000313" key="1">
    <source>
        <dbReference type="EMBL" id="KAG0426556.1"/>
    </source>
</evidence>
<dbReference type="EMBL" id="JABSTQ010009707">
    <property type="protein sequence ID" value="KAG0426556.1"/>
    <property type="molecule type" value="Genomic_DNA"/>
</dbReference>
<comment type="caution">
    <text evidence="1">The sequence shown here is derived from an EMBL/GenBank/DDBJ whole genome shotgun (WGS) entry which is preliminary data.</text>
</comment>
<keyword evidence="2" id="KW-1185">Reference proteome</keyword>
<reference evidence="1 2" key="1">
    <citation type="journal article" date="2020" name="Cell">
        <title>Large-Scale Comparative Analyses of Tick Genomes Elucidate Their Genetic Diversity and Vector Capacities.</title>
        <authorList>
            <consortium name="Tick Genome and Microbiome Consortium (TIGMIC)"/>
            <person name="Jia N."/>
            <person name="Wang J."/>
            <person name="Shi W."/>
            <person name="Du L."/>
            <person name="Sun Y."/>
            <person name="Zhan W."/>
            <person name="Jiang J.F."/>
            <person name="Wang Q."/>
            <person name="Zhang B."/>
            <person name="Ji P."/>
            <person name="Bell-Sakyi L."/>
            <person name="Cui X.M."/>
            <person name="Yuan T.T."/>
            <person name="Jiang B.G."/>
            <person name="Yang W.F."/>
            <person name="Lam T.T."/>
            <person name="Chang Q.C."/>
            <person name="Ding S.J."/>
            <person name="Wang X.J."/>
            <person name="Zhu J.G."/>
            <person name="Ruan X.D."/>
            <person name="Zhao L."/>
            <person name="Wei J.T."/>
            <person name="Ye R.Z."/>
            <person name="Que T.C."/>
            <person name="Du C.H."/>
            <person name="Zhou Y.H."/>
            <person name="Cheng J.X."/>
            <person name="Dai P.F."/>
            <person name="Guo W.B."/>
            <person name="Han X.H."/>
            <person name="Huang E.J."/>
            <person name="Li L.F."/>
            <person name="Wei W."/>
            <person name="Gao Y.C."/>
            <person name="Liu J.Z."/>
            <person name="Shao H.Z."/>
            <person name="Wang X."/>
            <person name="Wang C.C."/>
            <person name="Yang T.C."/>
            <person name="Huo Q.B."/>
            <person name="Li W."/>
            <person name="Chen H.Y."/>
            <person name="Chen S.E."/>
            <person name="Zhou L.G."/>
            <person name="Ni X.B."/>
            <person name="Tian J.H."/>
            <person name="Sheng Y."/>
            <person name="Liu T."/>
            <person name="Pan Y.S."/>
            <person name="Xia L.Y."/>
            <person name="Li J."/>
            <person name="Zhao F."/>
            <person name="Cao W.C."/>
        </authorList>
    </citation>
    <scope>NUCLEOTIDE SEQUENCE [LARGE SCALE GENOMIC DNA]</scope>
    <source>
        <strain evidence="1">Iper-2018</strain>
    </source>
</reference>
<protein>
    <submittedName>
        <fullName evidence="1">Uncharacterized protein</fullName>
    </submittedName>
</protein>
<evidence type="ECO:0000313" key="2">
    <source>
        <dbReference type="Proteomes" id="UP000805193"/>
    </source>
</evidence>
<name>A0AC60PZ00_IXOPE</name>
<organism evidence="1 2">
    <name type="scientific">Ixodes persulcatus</name>
    <name type="common">Taiga tick</name>
    <dbReference type="NCBI Taxonomy" id="34615"/>
    <lineage>
        <taxon>Eukaryota</taxon>
        <taxon>Metazoa</taxon>
        <taxon>Ecdysozoa</taxon>
        <taxon>Arthropoda</taxon>
        <taxon>Chelicerata</taxon>
        <taxon>Arachnida</taxon>
        <taxon>Acari</taxon>
        <taxon>Parasitiformes</taxon>
        <taxon>Ixodida</taxon>
        <taxon>Ixodoidea</taxon>
        <taxon>Ixodidae</taxon>
        <taxon>Ixodinae</taxon>
        <taxon>Ixodes</taxon>
    </lineage>
</organism>